<dbReference type="PROSITE" id="PS50835">
    <property type="entry name" value="IG_LIKE"/>
    <property type="match status" value="1"/>
</dbReference>
<organism evidence="4 5">
    <name type="scientific">Neptunitalea chrysea</name>
    <dbReference type="NCBI Taxonomy" id="1647581"/>
    <lineage>
        <taxon>Bacteria</taxon>
        <taxon>Pseudomonadati</taxon>
        <taxon>Bacteroidota</taxon>
        <taxon>Flavobacteriia</taxon>
        <taxon>Flavobacteriales</taxon>
        <taxon>Flavobacteriaceae</taxon>
        <taxon>Neptunitalea</taxon>
    </lineage>
</organism>
<proteinExistence type="predicted"/>
<feature type="chain" id="PRO_5040864110" description="Ig-like domain-containing protein" evidence="2">
    <location>
        <begin position="20"/>
        <end position="1045"/>
    </location>
</feature>
<dbReference type="NCBIfam" id="TIGR04183">
    <property type="entry name" value="Por_Secre_tail"/>
    <property type="match status" value="1"/>
</dbReference>
<comment type="caution">
    <text evidence="4">The sequence shown here is derived from an EMBL/GenBank/DDBJ whole genome shotgun (WGS) entry which is preliminary data.</text>
</comment>
<reference evidence="4" key="1">
    <citation type="submission" date="2022-07" db="EMBL/GenBank/DDBJ databases">
        <title>Taxonomy of Novel Oxalotrophic and Methylotrophic Bacteria.</title>
        <authorList>
            <person name="Sahin N."/>
            <person name="Tani A."/>
        </authorList>
    </citation>
    <scope>NUCLEOTIDE SEQUENCE</scope>
    <source>
        <strain evidence="4">AM327</strain>
    </source>
</reference>
<dbReference type="SUPFAM" id="SSF53474">
    <property type="entry name" value="alpha/beta-Hydrolases"/>
    <property type="match status" value="1"/>
</dbReference>
<keyword evidence="5" id="KW-1185">Reference proteome</keyword>
<protein>
    <recommendedName>
        <fullName evidence="3">Ig-like domain-containing protein</fullName>
    </recommendedName>
</protein>
<sequence length="1045" mass="115251">MKKLLLLLFCFVTFYNVQAQNSSYANRMQYVFGNIDKAKVTTGYLKEFGVRFANIEACNGNLSTANFVSKSEWQGMYNSLYSMRVGTAAINMASPHTINANLVTQQNSTENVLFAVQHYNYQQYKTNAHTNGDVIISNDRIFDKAGRNPYDTKTVFAITPLKQHLQGNKFSFRLPSNLIYTNTGLNISNIKIDFGNGQGYQTVTTNNNKTISYTSGGEKEIKIKFTYTNGTIVQSHSKIWVDYVATNQNAQARFNGFGTDVIFDEQPITGAAYNGSTATGLVTVELAPGHTQLTKPLIVIEGFDPENSFNYFSFINSGGPGGTNIFINGTTFLTLNQAIEDEDYDLVFVDFVNSTDFIQRNALMVEEVIRWVNQLKTASGSTEKNAVLGMSMGGLVGRYALRDMEINGEIHDTKLYISHDTPHQGANVPLAAQALVRHLVGEQISLPVFFSLFNVNIVDLDEEIPELTDALTLIQSPAAQQMLIYQLQGTGDNVSINNNTLHDNFLNEYKNMGYPQQGNIRNIAIANGTECGNPLDFNEFDHLVNANIKVDLPFFLTNIALAIVNGISINPLQTLSSVLATDTDVKAQFELRALPSLQSKRIYKGRLYIEKTILFLIDVQEPLIDEEQVYSSSNMLALDNANGGIYDIETFAQLPTQFDQYVLQRRFDFIPAYSSLDVGSGNVTIDPSDLAKIYNPLVPPLAPKNVPFDNFFTNPTSSEAHIQFTLNNGVWLRSELADAPEVSSCAYVCEGTEITGDDFLCESSQYNVQSSIPNDAVVNWSINNTGVASISNANGVLTTLNVVDTDFSGIVTLSATIGSIRCQSTTVITKDIWVGNPNVTTNGINSNFNTVSTNSTSQFSVAWAEGNTHYYWSVTPNTTCNAGSGPTIQPTSQNTYNSTSRYASINWGACAGTYSVVCHAKNDCGLTYIGQKLITVYDPYDDNPNDPCDDLWSLKFYPNPVKGGSIVVSKLPPGDPCNDDPFGSLKQANPRNDVKIYDFYGNIIYKNSFNSNDFNISGLKLRTGHYILNVESSDGQILRKIITKE</sequence>
<feature type="signal peptide" evidence="2">
    <location>
        <begin position="1"/>
        <end position="19"/>
    </location>
</feature>
<evidence type="ECO:0000256" key="1">
    <source>
        <dbReference type="ARBA" id="ARBA00022729"/>
    </source>
</evidence>
<evidence type="ECO:0000259" key="3">
    <source>
        <dbReference type="PROSITE" id="PS50835"/>
    </source>
</evidence>
<dbReference type="InterPro" id="IPR007110">
    <property type="entry name" value="Ig-like_dom"/>
</dbReference>
<dbReference type="Proteomes" id="UP001143545">
    <property type="component" value="Unassembled WGS sequence"/>
</dbReference>
<dbReference type="Pfam" id="PF18962">
    <property type="entry name" value="Por_Secre_tail"/>
    <property type="match status" value="1"/>
</dbReference>
<feature type="domain" description="Ig-like" evidence="3">
    <location>
        <begin position="740"/>
        <end position="840"/>
    </location>
</feature>
<keyword evidence="1 2" id="KW-0732">Signal</keyword>
<evidence type="ECO:0000313" key="5">
    <source>
        <dbReference type="Proteomes" id="UP001143545"/>
    </source>
</evidence>
<dbReference type="RefSeq" id="WP_281754924.1">
    <property type="nucleotide sequence ID" value="NZ_BRVP01000015.1"/>
</dbReference>
<gene>
    <name evidence="4" type="ORF">NBRC110019_22250</name>
</gene>
<dbReference type="Gene3D" id="3.40.50.1820">
    <property type="entry name" value="alpha/beta hydrolase"/>
    <property type="match status" value="1"/>
</dbReference>
<evidence type="ECO:0000256" key="2">
    <source>
        <dbReference type="SAM" id="SignalP"/>
    </source>
</evidence>
<dbReference type="EMBL" id="BRVP01000015">
    <property type="protein sequence ID" value="GLB53185.1"/>
    <property type="molecule type" value="Genomic_DNA"/>
</dbReference>
<name>A0A9W6B5Z4_9FLAO</name>
<dbReference type="AlphaFoldDB" id="A0A9W6B5Z4"/>
<dbReference type="InterPro" id="IPR026444">
    <property type="entry name" value="Secre_tail"/>
</dbReference>
<dbReference type="InterPro" id="IPR029058">
    <property type="entry name" value="AB_hydrolase_fold"/>
</dbReference>
<evidence type="ECO:0000313" key="4">
    <source>
        <dbReference type="EMBL" id="GLB53185.1"/>
    </source>
</evidence>
<accession>A0A9W6B5Z4</accession>